<comment type="catalytic activity">
    <reaction evidence="1">
        <text>ATP + protein L-histidine = ADP + protein N-phospho-L-histidine.</text>
        <dbReference type="EC" id="2.7.13.3"/>
    </reaction>
</comment>
<protein>
    <recommendedName>
        <fullName evidence="3">histidine kinase</fullName>
        <ecNumber evidence="3">2.7.13.3</ecNumber>
    </recommendedName>
</protein>
<keyword evidence="7 15" id="KW-0812">Transmembrane</keyword>
<dbReference type="GO" id="GO:0000155">
    <property type="term" value="F:phosphorelay sensor kinase activity"/>
    <property type="evidence" value="ECO:0007669"/>
    <property type="project" value="InterPro"/>
</dbReference>
<dbReference type="CDD" id="cd06225">
    <property type="entry name" value="HAMP"/>
    <property type="match status" value="1"/>
</dbReference>
<evidence type="ECO:0000313" key="19">
    <source>
        <dbReference type="EMBL" id="OOM62643.1"/>
    </source>
</evidence>
<evidence type="ECO:0000256" key="14">
    <source>
        <dbReference type="SAM" id="Coils"/>
    </source>
</evidence>
<dbReference type="CDD" id="cd00075">
    <property type="entry name" value="HATPase"/>
    <property type="match status" value="1"/>
</dbReference>
<evidence type="ECO:0000256" key="7">
    <source>
        <dbReference type="ARBA" id="ARBA00022692"/>
    </source>
</evidence>
<keyword evidence="12" id="KW-0902">Two-component regulatory system</keyword>
<dbReference type="Pfam" id="PF00672">
    <property type="entry name" value="HAMP"/>
    <property type="match status" value="1"/>
</dbReference>
<dbReference type="PANTHER" id="PTHR45528:SF1">
    <property type="entry name" value="SENSOR HISTIDINE KINASE CPXA"/>
    <property type="match status" value="1"/>
</dbReference>
<dbReference type="CDD" id="cd00082">
    <property type="entry name" value="HisKA"/>
    <property type="match status" value="1"/>
</dbReference>
<evidence type="ECO:0000256" key="3">
    <source>
        <dbReference type="ARBA" id="ARBA00012438"/>
    </source>
</evidence>
<dbReference type="Proteomes" id="UP000587880">
    <property type="component" value="Unassembled WGS sequence"/>
</dbReference>
<name>A0A1S8SAZ1_CLOBE</name>
<dbReference type="InterPro" id="IPR004358">
    <property type="entry name" value="Sig_transdc_His_kin-like_C"/>
</dbReference>
<dbReference type="FunFam" id="3.30.565.10:FF:000006">
    <property type="entry name" value="Sensor histidine kinase WalK"/>
    <property type="match status" value="1"/>
</dbReference>
<dbReference type="InterPro" id="IPR036890">
    <property type="entry name" value="HATPase_C_sf"/>
</dbReference>
<keyword evidence="13 15" id="KW-0472">Membrane</keyword>
<dbReference type="InterPro" id="IPR003660">
    <property type="entry name" value="HAMP_dom"/>
</dbReference>
<evidence type="ECO:0000259" key="16">
    <source>
        <dbReference type="PROSITE" id="PS50109"/>
    </source>
</evidence>
<gene>
    <name evidence="19" type="primary">phoR_5</name>
    <name evidence="19" type="ORF">CLBCK_15790</name>
    <name evidence="18" type="ORF">HF849_18845</name>
</gene>
<dbReference type="SUPFAM" id="SSF47384">
    <property type="entry name" value="Homodimeric domain of signal transducing histidine kinase"/>
    <property type="match status" value="1"/>
</dbReference>
<proteinExistence type="predicted"/>
<dbReference type="InterPro" id="IPR003661">
    <property type="entry name" value="HisK_dim/P_dom"/>
</dbReference>
<dbReference type="SUPFAM" id="SSF158472">
    <property type="entry name" value="HAMP domain-like"/>
    <property type="match status" value="1"/>
</dbReference>
<dbReference type="Proteomes" id="UP000190973">
    <property type="component" value="Unassembled WGS sequence"/>
</dbReference>
<dbReference type="PROSITE" id="PS50885">
    <property type="entry name" value="HAMP"/>
    <property type="match status" value="1"/>
</dbReference>
<dbReference type="Gene3D" id="3.30.565.10">
    <property type="entry name" value="Histidine kinase-like ATPase, C-terminal domain"/>
    <property type="match status" value="1"/>
</dbReference>
<dbReference type="GO" id="GO:0005524">
    <property type="term" value="F:ATP binding"/>
    <property type="evidence" value="ECO:0007669"/>
    <property type="project" value="UniProtKB-KW"/>
</dbReference>
<evidence type="ECO:0000256" key="5">
    <source>
        <dbReference type="ARBA" id="ARBA00022553"/>
    </source>
</evidence>
<organism evidence="19 20">
    <name type="scientific">Clostridium beijerinckii</name>
    <name type="common">Clostridium MP</name>
    <dbReference type="NCBI Taxonomy" id="1520"/>
    <lineage>
        <taxon>Bacteria</taxon>
        <taxon>Bacillati</taxon>
        <taxon>Bacillota</taxon>
        <taxon>Clostridia</taxon>
        <taxon>Eubacteriales</taxon>
        <taxon>Clostridiaceae</taxon>
        <taxon>Clostridium</taxon>
    </lineage>
</organism>
<evidence type="ECO:0000313" key="18">
    <source>
        <dbReference type="EMBL" id="NMF06763.1"/>
    </source>
</evidence>
<dbReference type="EMBL" id="LZZI01000020">
    <property type="protein sequence ID" value="OOM62643.1"/>
    <property type="molecule type" value="Genomic_DNA"/>
</dbReference>
<evidence type="ECO:0000256" key="1">
    <source>
        <dbReference type="ARBA" id="ARBA00000085"/>
    </source>
</evidence>
<dbReference type="InterPro" id="IPR005467">
    <property type="entry name" value="His_kinase_dom"/>
</dbReference>
<feature type="coiled-coil region" evidence="14">
    <location>
        <begin position="233"/>
        <end position="263"/>
    </location>
</feature>
<keyword evidence="11 15" id="KW-1133">Transmembrane helix</keyword>
<evidence type="ECO:0000313" key="20">
    <source>
        <dbReference type="Proteomes" id="UP000190973"/>
    </source>
</evidence>
<dbReference type="PRINTS" id="PR00344">
    <property type="entry name" value="BCTRLSENSOR"/>
</dbReference>
<dbReference type="InterPro" id="IPR003594">
    <property type="entry name" value="HATPase_dom"/>
</dbReference>
<dbReference type="SMART" id="SM00387">
    <property type="entry name" value="HATPase_c"/>
    <property type="match status" value="1"/>
</dbReference>
<evidence type="ECO:0000256" key="11">
    <source>
        <dbReference type="ARBA" id="ARBA00022989"/>
    </source>
</evidence>
<dbReference type="GO" id="GO:0005886">
    <property type="term" value="C:plasma membrane"/>
    <property type="evidence" value="ECO:0007669"/>
    <property type="project" value="UniProtKB-SubCell"/>
</dbReference>
<dbReference type="SMART" id="SM00304">
    <property type="entry name" value="HAMP"/>
    <property type="match status" value="1"/>
</dbReference>
<evidence type="ECO:0000256" key="12">
    <source>
        <dbReference type="ARBA" id="ARBA00023012"/>
    </source>
</evidence>
<dbReference type="Gene3D" id="1.10.287.130">
    <property type="match status" value="1"/>
</dbReference>
<keyword evidence="9 18" id="KW-0418">Kinase</keyword>
<feature type="transmembrane region" description="Helical" evidence="15">
    <location>
        <begin position="6"/>
        <end position="27"/>
    </location>
</feature>
<dbReference type="InterPro" id="IPR036097">
    <property type="entry name" value="HisK_dim/P_sf"/>
</dbReference>
<keyword evidence="4" id="KW-1003">Cell membrane</keyword>
<dbReference type="EC" id="2.7.13.3" evidence="3"/>
<reference evidence="19 20" key="1">
    <citation type="submission" date="2016-05" db="EMBL/GenBank/DDBJ databases">
        <title>Microbial solvent formation.</title>
        <authorList>
            <person name="Poehlein A."/>
            <person name="Montoya Solano J.D."/>
            <person name="Flitsch S."/>
            <person name="Krabben P."/>
            <person name="Duerre P."/>
            <person name="Daniel R."/>
        </authorList>
    </citation>
    <scope>NUCLEOTIDE SEQUENCE [LARGE SCALE GENOMIC DNA]</scope>
    <source>
        <strain evidence="19 20">DSM 53</strain>
    </source>
</reference>
<dbReference type="SUPFAM" id="SSF55874">
    <property type="entry name" value="ATPase domain of HSP90 chaperone/DNA topoisomerase II/histidine kinase"/>
    <property type="match status" value="1"/>
</dbReference>
<dbReference type="InterPro" id="IPR050398">
    <property type="entry name" value="HssS/ArlS-like"/>
</dbReference>
<evidence type="ECO:0000256" key="2">
    <source>
        <dbReference type="ARBA" id="ARBA00004651"/>
    </source>
</evidence>
<dbReference type="AlphaFoldDB" id="A0A1S8SAZ1"/>
<evidence type="ECO:0000256" key="15">
    <source>
        <dbReference type="SAM" id="Phobius"/>
    </source>
</evidence>
<feature type="domain" description="Histidine kinase" evidence="16">
    <location>
        <begin position="263"/>
        <end position="478"/>
    </location>
</feature>
<dbReference type="Gene3D" id="6.10.340.10">
    <property type="match status" value="1"/>
</dbReference>
<keyword evidence="10" id="KW-0067">ATP-binding</keyword>
<dbReference type="SMART" id="SM00388">
    <property type="entry name" value="HisKA"/>
    <property type="match status" value="1"/>
</dbReference>
<evidence type="ECO:0000256" key="13">
    <source>
        <dbReference type="ARBA" id="ARBA00023136"/>
    </source>
</evidence>
<evidence type="ECO:0000313" key="21">
    <source>
        <dbReference type="Proteomes" id="UP000587880"/>
    </source>
</evidence>
<evidence type="ECO:0000256" key="8">
    <source>
        <dbReference type="ARBA" id="ARBA00022741"/>
    </source>
</evidence>
<dbReference type="PROSITE" id="PS50109">
    <property type="entry name" value="HIS_KIN"/>
    <property type="match status" value="1"/>
</dbReference>
<dbReference type="RefSeq" id="WP_077838260.1">
    <property type="nucleotide sequence ID" value="NZ_JABAGD010000040.1"/>
</dbReference>
<sequence length="481" mass="55182">MKFWEKIFISTLVVFEIFFLSASIYLINSNFKLNLNIGIDSGIREQERFCTSINSNISLFRIQKASGEYKTRLDKQNIDLMINTYLRNFREQGVCLDVIDESNNIIFANYQTDILGRRDELNTTLDKVNYIIRDLNGKTYLFVTREINLDQNYYKVSYGKDISSIYRNREYLINLFIKLNVVISIILIIVIIILSKIIVNPINKLMKSARVIAGGNFSERVKVASSDEVGLLAKNFNDMAAIVEEKINELEKISEDKQRFIDNLAHELRTPLTSIIGYADFLRTNRGYDGETLITSLSYIYDEGKRLEKLAFNLMELIVLKKEDFKMKEENMKTLLEEVHNSLIPKLEMNSIHLEVLVESLSLLIDRDLIKILITNLIDNAIKASKAGDKICISLYKDNKLNIVLKVKDMGIGIPKEDILKIFEPFFMVDKSRSRSNNGVGLGLSICAEIAKIHNATIDIESEINKGTSIKVIFNKANKEY</sequence>
<accession>A0A1S8SAZ1</accession>
<reference evidence="18 21" key="2">
    <citation type="submission" date="2020-04" db="EMBL/GenBank/DDBJ databases">
        <authorList>
            <person name="Hitch T.C.A."/>
            <person name="Wylensek D."/>
            <person name="Clavel T."/>
        </authorList>
    </citation>
    <scope>NUCLEOTIDE SEQUENCE [LARGE SCALE GENOMIC DNA]</scope>
    <source>
        <strain evidence="18 21">WB01_NA02</strain>
    </source>
</reference>
<evidence type="ECO:0000259" key="17">
    <source>
        <dbReference type="PROSITE" id="PS50885"/>
    </source>
</evidence>
<keyword evidence="14" id="KW-0175">Coiled coil</keyword>
<keyword evidence="6 19" id="KW-0808">Transferase</keyword>
<evidence type="ECO:0000256" key="6">
    <source>
        <dbReference type="ARBA" id="ARBA00022679"/>
    </source>
</evidence>
<comment type="subcellular location">
    <subcellularLocation>
        <location evidence="2">Cell membrane</location>
        <topology evidence="2">Multi-pass membrane protein</topology>
    </subcellularLocation>
</comment>
<dbReference type="Pfam" id="PF02518">
    <property type="entry name" value="HATPase_c"/>
    <property type="match status" value="1"/>
</dbReference>
<evidence type="ECO:0000256" key="9">
    <source>
        <dbReference type="ARBA" id="ARBA00022777"/>
    </source>
</evidence>
<keyword evidence="8" id="KW-0547">Nucleotide-binding</keyword>
<evidence type="ECO:0000256" key="10">
    <source>
        <dbReference type="ARBA" id="ARBA00022840"/>
    </source>
</evidence>
<feature type="transmembrane region" description="Helical" evidence="15">
    <location>
        <begin position="175"/>
        <end position="199"/>
    </location>
</feature>
<dbReference type="PANTHER" id="PTHR45528">
    <property type="entry name" value="SENSOR HISTIDINE KINASE CPXA"/>
    <property type="match status" value="1"/>
</dbReference>
<dbReference type="EMBL" id="JABAGD010000040">
    <property type="protein sequence ID" value="NMF06763.1"/>
    <property type="molecule type" value="Genomic_DNA"/>
</dbReference>
<comment type="caution">
    <text evidence="19">The sequence shown here is derived from an EMBL/GenBank/DDBJ whole genome shotgun (WGS) entry which is preliminary data.</text>
</comment>
<feature type="domain" description="HAMP" evidence="17">
    <location>
        <begin position="196"/>
        <end position="248"/>
    </location>
</feature>
<evidence type="ECO:0000256" key="4">
    <source>
        <dbReference type="ARBA" id="ARBA00022475"/>
    </source>
</evidence>
<keyword evidence="5" id="KW-0597">Phosphoprotein</keyword>
<dbReference type="Pfam" id="PF00512">
    <property type="entry name" value="HisKA"/>
    <property type="match status" value="1"/>
</dbReference>